<feature type="compositionally biased region" description="Basic residues" evidence="2">
    <location>
        <begin position="521"/>
        <end position="532"/>
    </location>
</feature>
<feature type="compositionally biased region" description="Basic and acidic residues" evidence="2">
    <location>
        <begin position="923"/>
        <end position="948"/>
    </location>
</feature>
<dbReference type="PANTHER" id="PTHR37984:SF5">
    <property type="entry name" value="PROTEIN NYNRIN-LIKE"/>
    <property type="match status" value="1"/>
</dbReference>
<feature type="compositionally biased region" description="Basic and acidic residues" evidence="2">
    <location>
        <begin position="153"/>
        <end position="162"/>
    </location>
</feature>
<dbReference type="OrthoDB" id="115141at2759"/>
<feature type="region of interest" description="Disordered" evidence="2">
    <location>
        <begin position="127"/>
        <end position="168"/>
    </location>
</feature>
<dbReference type="Proteomes" id="UP001165083">
    <property type="component" value="Unassembled WGS sequence"/>
</dbReference>
<feature type="region of interest" description="Disordered" evidence="2">
    <location>
        <begin position="510"/>
        <end position="545"/>
    </location>
</feature>
<keyword evidence="1" id="KW-0511">Multifunctional enzyme</keyword>
<dbReference type="EMBL" id="BSXW01001040">
    <property type="protein sequence ID" value="GMF33079.1"/>
    <property type="molecule type" value="Genomic_DNA"/>
</dbReference>
<protein>
    <submittedName>
        <fullName evidence="4">Unnamed protein product</fullName>
    </submittedName>
</protein>
<evidence type="ECO:0000256" key="2">
    <source>
        <dbReference type="SAM" id="MobiDB-lite"/>
    </source>
</evidence>
<feature type="region of interest" description="Disordered" evidence="2">
    <location>
        <begin position="867"/>
        <end position="1058"/>
    </location>
</feature>
<dbReference type="SUPFAM" id="SSF56672">
    <property type="entry name" value="DNA/RNA polymerases"/>
    <property type="match status" value="1"/>
</dbReference>
<feature type="region of interest" description="Disordered" evidence="2">
    <location>
        <begin position="732"/>
        <end position="760"/>
    </location>
</feature>
<dbReference type="InterPro" id="IPR041577">
    <property type="entry name" value="RT_RNaseH_2"/>
</dbReference>
<comment type="caution">
    <text evidence="4">The sequence shown here is derived from an EMBL/GenBank/DDBJ whole genome shotgun (WGS) entry which is preliminary data.</text>
</comment>
<feature type="compositionally biased region" description="Polar residues" evidence="2">
    <location>
        <begin position="950"/>
        <end position="963"/>
    </location>
</feature>
<dbReference type="GO" id="GO:0003824">
    <property type="term" value="F:catalytic activity"/>
    <property type="evidence" value="ECO:0007669"/>
    <property type="project" value="UniProtKB-KW"/>
</dbReference>
<evidence type="ECO:0000259" key="3">
    <source>
        <dbReference type="Pfam" id="PF17919"/>
    </source>
</evidence>
<accession>A0A9W6X7I8</accession>
<evidence type="ECO:0000256" key="1">
    <source>
        <dbReference type="ARBA" id="ARBA00023268"/>
    </source>
</evidence>
<feature type="compositionally biased region" description="Basic residues" evidence="2">
    <location>
        <begin position="141"/>
        <end position="152"/>
    </location>
</feature>
<dbReference type="Gene3D" id="3.10.20.370">
    <property type="match status" value="1"/>
</dbReference>
<gene>
    <name evidence="4" type="ORF">Plil01_001412400</name>
</gene>
<dbReference type="InterPro" id="IPR043502">
    <property type="entry name" value="DNA/RNA_pol_sf"/>
</dbReference>
<evidence type="ECO:0000313" key="4">
    <source>
        <dbReference type="EMBL" id="GMF33079.1"/>
    </source>
</evidence>
<evidence type="ECO:0000313" key="5">
    <source>
        <dbReference type="Proteomes" id="UP001165083"/>
    </source>
</evidence>
<dbReference type="Pfam" id="PF17919">
    <property type="entry name" value="RT_RNaseH_2"/>
    <property type="match status" value="1"/>
</dbReference>
<organism evidence="4 5">
    <name type="scientific">Phytophthora lilii</name>
    <dbReference type="NCBI Taxonomy" id="2077276"/>
    <lineage>
        <taxon>Eukaryota</taxon>
        <taxon>Sar</taxon>
        <taxon>Stramenopiles</taxon>
        <taxon>Oomycota</taxon>
        <taxon>Peronosporomycetes</taxon>
        <taxon>Peronosporales</taxon>
        <taxon>Peronosporaceae</taxon>
        <taxon>Phytophthora</taxon>
    </lineage>
</organism>
<name>A0A9W6X7I8_9STRA</name>
<feature type="compositionally biased region" description="Low complexity" evidence="2">
    <location>
        <begin position="732"/>
        <end position="741"/>
    </location>
</feature>
<sequence length="1077" mass="116278">MMPGETYADFAAGLRDLTGQNHISERVLLAQFYRSLDKTARQLVKQRPKPRTLEEAVDKATEIDDPIDNVAQGMQNIGQAWATAPNPYLVPMDGTTGQVMMIPGVRSCIARLGEDGQPVAASGNEEMAHFTNPQGSGTTGGKRRTGAVRGVRRPGERADPRQVADVGGCADDVVRDAGSRQEEESECVGNGRTLPLATAETTVKTRSDDWAAEREVETSAAVRAVLEGDTDAQLVAALAERDLERAQRRAASQAAGAGRAGEKRIGRAKEAMERRYNRRGAGRRATGHVSLTRRVAMTTPTTVVNQYAAAATDGLLKAHMVVSGEYREVKLDSGARYSVAGIDWMAKGERLDGPAPVDQVEGIGGFLLDVLGVWVFEMRNTFGQSVQVTACIIDGCTGEFSGGSVLLAATLTRAYQGKALVPAISAQGGRTKPPANKELGVWIPLSSDLEALELNGDLDVDKLDDWMATLGDTSTPHDNESEVVVKATDPGDQMQILKLLRTYREVMSSKGRLPSSDRARRAASHRHWRHQAHHVEAPQAGAEGRGVEEVHVRGDFDGILGHELCTEGVRPVDRLITAVTGFPRPTNPVDVKRFVHLAGYYRKFIAALGSIMAAMTRLLKKDTEWERTTDQEFAFERMKAALTSKPLLAYPDFGRPFRLETDASQLGLGACLMQDQGRGWQPIAYASKVSRRLHRWSLTLQEYVFEISYRPRATNVVADALSRAPAAVRAVAGSQAARQQRTNAGDEDAGERTPATKTLDDARLSQTVADVARRVQTPPTAAAEATARSVLPAHAVMDNKRLNQTVVPTPSTAIAEAVARRVSPAPTVSKRTRAVTRSMARQASGATQPVEPVEHAAAGHARVRVAGEAVEQQPPARRPRREQHVHWADANSVEVRDGPSPTDGDASCEDVALSPTETTSMATKERLSPRTRSEALRDTPDEAREVTRRLSAQSGNGKKQTGSGRRRLNASGTPVVRGGTTKLTNAADATGRRKTASGAVDREKMALTGDASRMEKVSESDENEEGGGTLQIQGRRDHERPAAQRQRDQAAQAGEYKGMKVETAYGLAVIKQRMAGG</sequence>
<feature type="region of interest" description="Disordered" evidence="2">
    <location>
        <begin position="825"/>
        <end position="852"/>
    </location>
</feature>
<dbReference type="AlphaFoldDB" id="A0A9W6X7I8"/>
<proteinExistence type="predicted"/>
<keyword evidence="5" id="KW-1185">Reference proteome</keyword>
<dbReference type="InterPro" id="IPR043128">
    <property type="entry name" value="Rev_trsase/Diguanyl_cyclase"/>
</dbReference>
<dbReference type="FunFam" id="3.30.70.270:FF:000020">
    <property type="entry name" value="Transposon Tf2-6 polyprotein-like Protein"/>
    <property type="match status" value="1"/>
</dbReference>
<dbReference type="InterPro" id="IPR050951">
    <property type="entry name" value="Retrovirus_Pol_polyprotein"/>
</dbReference>
<dbReference type="PANTHER" id="PTHR37984">
    <property type="entry name" value="PROTEIN CBG26694"/>
    <property type="match status" value="1"/>
</dbReference>
<feature type="compositionally biased region" description="Basic and acidic residues" evidence="2">
    <location>
        <begin position="1034"/>
        <end position="1048"/>
    </location>
</feature>
<feature type="domain" description="Reverse transcriptase/retrotransposon-derived protein RNase H-like" evidence="3">
    <location>
        <begin position="628"/>
        <end position="691"/>
    </location>
</feature>
<reference evidence="4" key="1">
    <citation type="submission" date="2023-04" db="EMBL/GenBank/DDBJ databases">
        <title>Phytophthora lilii NBRC 32176.</title>
        <authorList>
            <person name="Ichikawa N."/>
            <person name="Sato H."/>
            <person name="Tonouchi N."/>
        </authorList>
    </citation>
    <scope>NUCLEOTIDE SEQUENCE</scope>
    <source>
        <strain evidence="4">NBRC 32176</strain>
    </source>
</reference>
<dbReference type="Gene3D" id="3.30.70.270">
    <property type="match status" value="1"/>
</dbReference>